<gene>
    <name evidence="4" type="ORF">ACIBG2_18405</name>
</gene>
<dbReference type="InterPro" id="IPR009003">
    <property type="entry name" value="Peptidase_S1_PA"/>
</dbReference>
<evidence type="ECO:0000256" key="2">
    <source>
        <dbReference type="SAM" id="MobiDB-lite"/>
    </source>
</evidence>
<protein>
    <submittedName>
        <fullName evidence="4">Trypsin-like serine peptidase</fullName>
        <ecNumber evidence="4">3.4.21.-</ecNumber>
    </submittedName>
</protein>
<comment type="caution">
    <text evidence="4">The sequence shown here is derived from an EMBL/GenBank/DDBJ whole genome shotgun (WGS) entry which is preliminary data.</text>
</comment>
<dbReference type="GO" id="GO:0016787">
    <property type="term" value="F:hydrolase activity"/>
    <property type="evidence" value="ECO:0007669"/>
    <property type="project" value="UniProtKB-KW"/>
</dbReference>
<reference evidence="4 5" key="1">
    <citation type="submission" date="2024-10" db="EMBL/GenBank/DDBJ databases">
        <title>The Natural Products Discovery Center: Release of the First 8490 Sequenced Strains for Exploring Actinobacteria Biosynthetic Diversity.</title>
        <authorList>
            <person name="Kalkreuter E."/>
            <person name="Kautsar S.A."/>
            <person name="Yang D."/>
            <person name="Bader C.D."/>
            <person name="Teijaro C.N."/>
            <person name="Fluegel L."/>
            <person name="Davis C.M."/>
            <person name="Simpson J.R."/>
            <person name="Lauterbach L."/>
            <person name="Steele A.D."/>
            <person name="Gui C."/>
            <person name="Meng S."/>
            <person name="Li G."/>
            <person name="Viehrig K."/>
            <person name="Ye F."/>
            <person name="Su P."/>
            <person name="Kiefer A.F."/>
            <person name="Nichols A."/>
            <person name="Cepeda A.J."/>
            <person name="Yan W."/>
            <person name="Fan B."/>
            <person name="Jiang Y."/>
            <person name="Adhikari A."/>
            <person name="Zheng C.-J."/>
            <person name="Schuster L."/>
            <person name="Cowan T.M."/>
            <person name="Smanski M.J."/>
            <person name="Chevrette M.G."/>
            <person name="De Carvalho L.P.S."/>
            <person name="Shen B."/>
        </authorList>
    </citation>
    <scope>NUCLEOTIDE SEQUENCE [LARGE SCALE GENOMIC DNA]</scope>
    <source>
        <strain evidence="4 5">NPDC050545</strain>
    </source>
</reference>
<dbReference type="RefSeq" id="WP_397082599.1">
    <property type="nucleotide sequence ID" value="NZ_JBITGY010000004.1"/>
</dbReference>
<proteinExistence type="predicted"/>
<feature type="chain" id="PRO_5045891847" evidence="3">
    <location>
        <begin position="29"/>
        <end position="370"/>
    </location>
</feature>
<dbReference type="EMBL" id="JBITGY010000004">
    <property type="protein sequence ID" value="MFI6499366.1"/>
    <property type="molecule type" value="Genomic_DNA"/>
</dbReference>
<dbReference type="PANTHER" id="PTHR15462">
    <property type="entry name" value="SERINE PROTEASE"/>
    <property type="match status" value="1"/>
</dbReference>
<keyword evidence="5" id="KW-1185">Reference proteome</keyword>
<evidence type="ECO:0000256" key="3">
    <source>
        <dbReference type="SAM" id="SignalP"/>
    </source>
</evidence>
<feature type="signal peptide" evidence="3">
    <location>
        <begin position="1"/>
        <end position="28"/>
    </location>
</feature>
<dbReference type="EC" id="3.4.21.-" evidence="4"/>
<feature type="compositionally biased region" description="Low complexity" evidence="2">
    <location>
        <begin position="64"/>
        <end position="89"/>
    </location>
</feature>
<dbReference type="InterPro" id="IPR050966">
    <property type="entry name" value="Glutamyl_endopeptidase"/>
</dbReference>
<evidence type="ECO:0000313" key="5">
    <source>
        <dbReference type="Proteomes" id="UP001612741"/>
    </source>
</evidence>
<sequence length="370" mass="38520">MIPPVRSLAAAALGALLLTPALTGVAHAAPSKVMTVPMAKTETEMKKVAEYWRPERLKAADSYTPATPAGKAPAPTSTAAGSSGASRGSGGISMPAAALKAKKATTAPGDVAPALPKGAATAKTIGKVFFLFHNKEFWCTASAVASKSKSVVATAGHCAYDPREPGEAKNWIFVPNPGPDGTTPDGIYVGASLSLHEDWAGKGDYDFDYAFVTVHRGFTWEKQKDGSLTMKDVGKLQDNTGGQGLAISKGYGQRINAFGYPAGPQPDGSRPFNGKSLEACQGGTSKTTAPTRELQYGVLLQPCNMTAGASGGPWLWKYQSGTKLGYLNGVNSLTWNRDARGAFDAVSAPPFIATTAEVYRQADAQAGSEK</sequence>
<dbReference type="InterPro" id="IPR043504">
    <property type="entry name" value="Peptidase_S1_PA_chymotrypsin"/>
</dbReference>
<dbReference type="Gene3D" id="2.40.10.10">
    <property type="entry name" value="Trypsin-like serine proteases"/>
    <property type="match status" value="2"/>
</dbReference>
<keyword evidence="4" id="KW-0378">Hydrolase</keyword>
<keyword evidence="1 3" id="KW-0732">Signal</keyword>
<accession>A0ABW7YTY9</accession>
<dbReference type="Proteomes" id="UP001612741">
    <property type="component" value="Unassembled WGS sequence"/>
</dbReference>
<organism evidence="4 5">
    <name type="scientific">Nonomuraea typhae</name>
    <dbReference type="NCBI Taxonomy" id="2603600"/>
    <lineage>
        <taxon>Bacteria</taxon>
        <taxon>Bacillati</taxon>
        <taxon>Actinomycetota</taxon>
        <taxon>Actinomycetes</taxon>
        <taxon>Streptosporangiales</taxon>
        <taxon>Streptosporangiaceae</taxon>
        <taxon>Nonomuraea</taxon>
    </lineage>
</organism>
<name>A0ABW7YTY9_9ACTN</name>
<dbReference type="SUPFAM" id="SSF50494">
    <property type="entry name" value="Trypsin-like serine proteases"/>
    <property type="match status" value="1"/>
</dbReference>
<evidence type="ECO:0000313" key="4">
    <source>
        <dbReference type="EMBL" id="MFI6499366.1"/>
    </source>
</evidence>
<feature type="region of interest" description="Disordered" evidence="2">
    <location>
        <begin position="62"/>
        <end position="89"/>
    </location>
</feature>
<evidence type="ECO:0000256" key="1">
    <source>
        <dbReference type="ARBA" id="ARBA00022729"/>
    </source>
</evidence>